<evidence type="ECO:0000256" key="5">
    <source>
        <dbReference type="ARBA" id="ARBA00023136"/>
    </source>
</evidence>
<evidence type="ECO:0000256" key="7">
    <source>
        <dbReference type="SAM" id="Phobius"/>
    </source>
</evidence>
<keyword evidence="5 7" id="KW-0472">Membrane</keyword>
<comment type="subcellular location">
    <subcellularLocation>
        <location evidence="1">Membrane</location>
        <topology evidence="1">Multi-pass membrane protein</topology>
    </subcellularLocation>
</comment>
<keyword evidence="3 7" id="KW-0812">Transmembrane</keyword>
<dbReference type="Pfam" id="PF05277">
    <property type="entry name" value="DUF726"/>
    <property type="match status" value="2"/>
</dbReference>
<evidence type="ECO:0000256" key="1">
    <source>
        <dbReference type="ARBA" id="ARBA00004141"/>
    </source>
</evidence>
<evidence type="ECO:0000313" key="8">
    <source>
        <dbReference type="EMBL" id="ETV72961.1"/>
    </source>
</evidence>
<reference evidence="8" key="1">
    <citation type="submission" date="2013-12" db="EMBL/GenBank/DDBJ databases">
        <title>The Genome Sequence of Aphanomyces astaci APO3.</title>
        <authorList>
            <consortium name="The Broad Institute Genomics Platform"/>
            <person name="Russ C."/>
            <person name="Tyler B."/>
            <person name="van West P."/>
            <person name="Dieguez-Uribeondo J."/>
            <person name="Young S.K."/>
            <person name="Zeng Q."/>
            <person name="Gargeya S."/>
            <person name="Fitzgerald M."/>
            <person name="Abouelleil A."/>
            <person name="Alvarado L."/>
            <person name="Chapman S.B."/>
            <person name="Gainer-Dewar J."/>
            <person name="Goldberg J."/>
            <person name="Griggs A."/>
            <person name="Gujja S."/>
            <person name="Hansen M."/>
            <person name="Howarth C."/>
            <person name="Imamovic A."/>
            <person name="Ireland A."/>
            <person name="Larimer J."/>
            <person name="McCowan C."/>
            <person name="Murphy C."/>
            <person name="Pearson M."/>
            <person name="Poon T.W."/>
            <person name="Priest M."/>
            <person name="Roberts A."/>
            <person name="Saif S."/>
            <person name="Shea T."/>
            <person name="Sykes S."/>
            <person name="Wortman J."/>
            <person name="Nusbaum C."/>
            <person name="Birren B."/>
        </authorList>
    </citation>
    <scope>NUCLEOTIDE SEQUENCE [LARGE SCALE GENOMIC DNA]</scope>
    <source>
        <strain evidence="8">APO3</strain>
    </source>
</reference>
<evidence type="ECO:0000256" key="3">
    <source>
        <dbReference type="ARBA" id="ARBA00022692"/>
    </source>
</evidence>
<dbReference type="EMBL" id="KI913152">
    <property type="protein sequence ID" value="ETV72961.1"/>
    <property type="molecule type" value="Genomic_DNA"/>
</dbReference>
<dbReference type="GO" id="GO:0016020">
    <property type="term" value="C:membrane"/>
    <property type="evidence" value="ECO:0007669"/>
    <property type="project" value="UniProtKB-SubCell"/>
</dbReference>
<name>W4G0Z6_APHAT</name>
<dbReference type="PANTHER" id="PTHR17920:SF3">
    <property type="entry name" value="TRANSMEMBRANE AND COILED-COIL DOMAIN-CONTAINING PROTEIN 4"/>
    <property type="match status" value="1"/>
</dbReference>
<gene>
    <name evidence="8" type="ORF">H257_12289</name>
</gene>
<comment type="similarity">
    <text evidence="2">Belongs to the TMCO4 family.</text>
</comment>
<dbReference type="RefSeq" id="XP_009837747.1">
    <property type="nucleotide sequence ID" value="XM_009839445.1"/>
</dbReference>
<evidence type="ECO:0000256" key="4">
    <source>
        <dbReference type="ARBA" id="ARBA00022989"/>
    </source>
</evidence>
<accession>W4G0Z6</accession>
<evidence type="ECO:0000256" key="6">
    <source>
        <dbReference type="SAM" id="MobiDB-lite"/>
    </source>
</evidence>
<dbReference type="OrthoDB" id="277931at2759"/>
<dbReference type="AlphaFoldDB" id="W4G0Z6"/>
<evidence type="ECO:0008006" key="9">
    <source>
        <dbReference type="Google" id="ProtNLM"/>
    </source>
</evidence>
<dbReference type="InterPro" id="IPR029058">
    <property type="entry name" value="AB_hydrolase_fold"/>
</dbReference>
<feature type="transmembrane region" description="Helical" evidence="7">
    <location>
        <begin position="261"/>
        <end position="286"/>
    </location>
</feature>
<organism evidence="8">
    <name type="scientific">Aphanomyces astaci</name>
    <name type="common">Crayfish plague agent</name>
    <dbReference type="NCBI Taxonomy" id="112090"/>
    <lineage>
        <taxon>Eukaryota</taxon>
        <taxon>Sar</taxon>
        <taxon>Stramenopiles</taxon>
        <taxon>Oomycota</taxon>
        <taxon>Saprolegniomycetes</taxon>
        <taxon>Saprolegniales</taxon>
        <taxon>Verrucalvaceae</taxon>
        <taxon>Aphanomyces</taxon>
    </lineage>
</organism>
<dbReference type="PANTHER" id="PTHR17920">
    <property type="entry name" value="TRANSMEMBRANE AND COILED-COIL DOMAIN-CONTAINING PROTEIN 4 TMCO4"/>
    <property type="match status" value="1"/>
</dbReference>
<keyword evidence="4 7" id="KW-1133">Transmembrane helix</keyword>
<sequence length="672" mass="73296">MSSKDQPPTSLEASMEALAMHKPTPMDAPETPRTPSNQSTLPAPPRSLHIYTNQPEAIEDSHARVMMRLSSGGKRALGGVLACSLSLVNDGSESRTWAQSYFRFLADTCCDLSSSASEGLMPVVQTERSRSQIAEDNSTSAFLREMPIDSAPFVAVLESELTRDEIVQLFCFILWRTTHAVGYNFHLLNHPDVSYGHILSYDARTRSMLRLASRQFHDLPWTAIGAEEVVLARALLLEATELQSTKKVQSPRKWSDWRRNLAIGGAAVAGGTLLALTGGLATPLVAAGFTALGGAGAAIGTALASSGVVTAATVLFGTAGAGLAGFKTDRRTLGIKQFEFQLLTPGDGMHVYVCVAGWLDDDNMAEFSTSFGTPREYLRAFYAQFCPEKLGSVDSMAERYKGREDELFDMLRKQYNVPLDQDPITISLDQGLPMEGKPSPVQLRAWRWKHRMPFGDQYSLCWEKDVLVRFGKKMRTFTKEMVLSYARGEIIQRTIFAALFAAVALPKFVINLCNMIDSEWAMVMSRADSCGVLLAKALLARQQGLRPVSLIGYGMGGRLIFACLKHLAAQGDAGLGIIENAVMLGAAMPVVVTEWNAVKAVVAGRWINGYSANDWMLAVMFRYQNFSIGAPAGLAPVKVCGVENADLSALITGHLDYPNKMGLIVETLRLEV</sequence>
<feature type="compositionally biased region" description="Polar residues" evidence="6">
    <location>
        <begin position="1"/>
        <end position="12"/>
    </location>
</feature>
<feature type="region of interest" description="Disordered" evidence="6">
    <location>
        <begin position="1"/>
        <end position="48"/>
    </location>
</feature>
<dbReference type="SUPFAM" id="SSF53474">
    <property type="entry name" value="alpha/beta-Hydrolases"/>
    <property type="match status" value="1"/>
</dbReference>
<protein>
    <recommendedName>
        <fullName evidence="9">DUF726 domain-containing protein</fullName>
    </recommendedName>
</protein>
<evidence type="ECO:0000256" key="2">
    <source>
        <dbReference type="ARBA" id="ARBA00009824"/>
    </source>
</evidence>
<proteinExistence type="inferred from homology"/>
<feature type="transmembrane region" description="Helical" evidence="7">
    <location>
        <begin position="298"/>
        <end position="326"/>
    </location>
</feature>
<dbReference type="InterPro" id="IPR007941">
    <property type="entry name" value="DUF726"/>
</dbReference>
<dbReference type="GeneID" id="20814285"/>
<feature type="transmembrane region" description="Helical" evidence="7">
    <location>
        <begin position="490"/>
        <end position="509"/>
    </location>
</feature>
<dbReference type="VEuPathDB" id="FungiDB:H257_12289"/>